<dbReference type="Pfam" id="PF06904">
    <property type="entry name" value="Extensin-like_C"/>
    <property type="match status" value="1"/>
</dbReference>
<dbReference type="EMBL" id="NFZS01000007">
    <property type="protein sequence ID" value="RAO74403.1"/>
    <property type="molecule type" value="Genomic_DNA"/>
</dbReference>
<keyword evidence="3" id="KW-1185">Reference proteome</keyword>
<organism evidence="2 3">
    <name type="scientific">Dyella jiangningensis</name>
    <dbReference type="NCBI Taxonomy" id="1379159"/>
    <lineage>
        <taxon>Bacteria</taxon>
        <taxon>Pseudomonadati</taxon>
        <taxon>Pseudomonadota</taxon>
        <taxon>Gammaproteobacteria</taxon>
        <taxon>Lysobacterales</taxon>
        <taxon>Rhodanobacteraceae</taxon>
        <taxon>Dyella</taxon>
    </lineage>
</organism>
<dbReference type="OrthoDB" id="9809788at2"/>
<comment type="caution">
    <text evidence="2">The sequence shown here is derived from an EMBL/GenBank/DDBJ whole genome shotgun (WGS) entry which is preliminary data.</text>
</comment>
<dbReference type="AlphaFoldDB" id="A0A328NZ12"/>
<dbReference type="RefSeq" id="WP_111984888.1">
    <property type="nucleotide sequence ID" value="NZ_NFZS01000007.1"/>
</dbReference>
<evidence type="ECO:0000313" key="3">
    <source>
        <dbReference type="Proteomes" id="UP000248926"/>
    </source>
</evidence>
<gene>
    <name evidence="2" type="ORF">CA260_20190</name>
</gene>
<reference evidence="2 3" key="1">
    <citation type="journal article" date="2018" name="Genet. Mol. Biol.">
        <title>The genome sequence of Dyella jiangningensis FCAV SCS01 from a lignocellulose-decomposing microbial consortium metagenome reveals potential for biotechnological applications.</title>
        <authorList>
            <person name="Desiderato J.G."/>
            <person name="Alvarenga D.O."/>
            <person name="Constancio M.T.L."/>
            <person name="Alves L.M.C."/>
            <person name="Varani A.M."/>
        </authorList>
    </citation>
    <scope>NUCLEOTIDE SEQUENCE [LARGE SCALE GENOMIC DNA]</scope>
    <source>
        <strain evidence="2 3">FCAV SCS01</strain>
    </source>
</reference>
<dbReference type="InterPro" id="IPR009683">
    <property type="entry name" value="Extensin-like_C"/>
</dbReference>
<accession>A0A328NZ12</accession>
<feature type="domain" description="Extensin-like C-terminal" evidence="1">
    <location>
        <begin position="58"/>
        <end position="231"/>
    </location>
</feature>
<evidence type="ECO:0000313" key="2">
    <source>
        <dbReference type="EMBL" id="RAO74403.1"/>
    </source>
</evidence>
<evidence type="ECO:0000259" key="1">
    <source>
        <dbReference type="Pfam" id="PF06904"/>
    </source>
</evidence>
<name>A0A328NZ12_9GAMM</name>
<sequence length="231" mass="25509">MRVTLLLLLLLVVVVLGLWLSGWRPPDRFNPWAPLDVRAEPDLFLRYKLHRLDEDPARCRAALAQAGARFTPLPDHAGRDGCGWHDAVQLSGTGIAQLTHPTTVTCPLAASLVMLDRHVMQPAAEAVFGQPVRTMDHVGSYACRNVYGEQDAALSSHATAEAIDVTAFRLGDGRVVRIGSDWHRGSSGVFLHRVEDEGCRYFGIVLGPDYNIAHQTHFHLQESRGMGGWCR</sequence>
<dbReference type="Proteomes" id="UP000248926">
    <property type="component" value="Unassembled WGS sequence"/>
</dbReference>
<protein>
    <recommendedName>
        <fullName evidence="1">Extensin-like C-terminal domain-containing protein</fullName>
    </recommendedName>
</protein>
<proteinExistence type="predicted"/>